<keyword evidence="2" id="KW-0521">NADP</keyword>
<comment type="similarity">
    <text evidence="1 2">Belongs to the dTDP-4-dehydrorhamnose reductase family.</text>
</comment>
<comment type="function">
    <text evidence="2">Catalyzes the reduction of dTDP-6-deoxy-L-lyxo-4-hexulose to yield dTDP-L-rhamnose.</text>
</comment>
<dbReference type="UniPathway" id="UPA00124"/>
<dbReference type="Pfam" id="PF04321">
    <property type="entry name" value="RmlD_sub_bind"/>
    <property type="match status" value="1"/>
</dbReference>
<dbReference type="GO" id="GO:0005829">
    <property type="term" value="C:cytosol"/>
    <property type="evidence" value="ECO:0007669"/>
    <property type="project" value="TreeGrafter"/>
</dbReference>
<dbReference type="InterPro" id="IPR005913">
    <property type="entry name" value="dTDP_dehydrorham_reduct"/>
</dbReference>
<comment type="pathway">
    <text evidence="2">Carbohydrate biosynthesis; dTDP-L-rhamnose biosynthesis.</text>
</comment>
<dbReference type="SUPFAM" id="SSF51735">
    <property type="entry name" value="NAD(P)-binding Rossmann-fold domains"/>
    <property type="match status" value="1"/>
</dbReference>
<dbReference type="EMBL" id="MFZI01000077">
    <property type="protein sequence ID" value="OGK17876.1"/>
    <property type="molecule type" value="Genomic_DNA"/>
</dbReference>
<dbReference type="InterPro" id="IPR029903">
    <property type="entry name" value="RmlD-like-bd"/>
</dbReference>
<dbReference type="InterPro" id="IPR036291">
    <property type="entry name" value="NAD(P)-bd_dom_sf"/>
</dbReference>
<name>A0A1F7GGE8_9BACT</name>
<proteinExistence type="inferred from homology"/>
<evidence type="ECO:0000259" key="3">
    <source>
        <dbReference type="Pfam" id="PF04321"/>
    </source>
</evidence>
<reference evidence="4 5" key="1">
    <citation type="journal article" date="2016" name="Nat. Commun.">
        <title>Thousands of microbial genomes shed light on interconnected biogeochemical processes in an aquifer system.</title>
        <authorList>
            <person name="Anantharaman K."/>
            <person name="Brown C.T."/>
            <person name="Hug L.A."/>
            <person name="Sharon I."/>
            <person name="Castelle C.J."/>
            <person name="Probst A.J."/>
            <person name="Thomas B.C."/>
            <person name="Singh A."/>
            <person name="Wilkins M.J."/>
            <person name="Karaoz U."/>
            <person name="Brodie E.L."/>
            <person name="Williams K.H."/>
            <person name="Hubbard S.S."/>
            <person name="Banfield J.F."/>
        </authorList>
    </citation>
    <scope>NUCLEOTIDE SEQUENCE [LARGE SCALE GENOMIC DNA]</scope>
</reference>
<dbReference type="EC" id="1.1.1.133" evidence="2"/>
<organism evidence="4 5">
    <name type="scientific">Candidatus Roizmanbacteria bacterium RIFCSPHIGHO2_01_FULL_39_8</name>
    <dbReference type="NCBI Taxonomy" id="1802033"/>
    <lineage>
        <taxon>Bacteria</taxon>
        <taxon>Candidatus Roizmaniibacteriota</taxon>
    </lineage>
</organism>
<dbReference type="PANTHER" id="PTHR10491">
    <property type="entry name" value="DTDP-4-DEHYDRORHAMNOSE REDUCTASE"/>
    <property type="match status" value="1"/>
</dbReference>
<dbReference type="AlphaFoldDB" id="A0A1F7GGE8"/>
<feature type="domain" description="RmlD-like substrate binding" evidence="3">
    <location>
        <begin position="3"/>
        <end position="278"/>
    </location>
</feature>
<dbReference type="Gene3D" id="3.90.25.10">
    <property type="entry name" value="UDP-galactose 4-epimerase, domain 1"/>
    <property type="match status" value="1"/>
</dbReference>
<dbReference type="GO" id="GO:0008831">
    <property type="term" value="F:dTDP-4-dehydrorhamnose reductase activity"/>
    <property type="evidence" value="ECO:0007669"/>
    <property type="project" value="UniProtKB-EC"/>
</dbReference>
<dbReference type="PANTHER" id="PTHR10491:SF4">
    <property type="entry name" value="METHIONINE ADENOSYLTRANSFERASE 2 SUBUNIT BETA"/>
    <property type="match status" value="1"/>
</dbReference>
<sequence>MVNIAITGSKGLIGSRIVELLKGDFTFIELELPDFDITNRDKVTEVISKIDFDIFFHLAAYTNVDQAEKEKKLCHHINVEGTNIILDAVLKKKKKFIFVSTDFVFDGKKHDPYFEDSIPYPLSYYAKTKYEGEQLVKNSSMIVRFSYPYRSTHPAKPDFVKRIKQVLVEKKEIRLMSDSIMTPTFIDDIAYSMKYLFLHFSPQIFHVVGQDSFSPFTIGKMIARTFHLDESLIIPTTFSQYSEGKAQRSQYSDIRSKKNNFHKMKKFQDGLDEVAKQLRNL</sequence>
<dbReference type="GO" id="GO:0019305">
    <property type="term" value="P:dTDP-rhamnose biosynthetic process"/>
    <property type="evidence" value="ECO:0007669"/>
    <property type="project" value="UniProtKB-UniPathway"/>
</dbReference>
<comment type="caution">
    <text evidence="4">The sequence shown here is derived from an EMBL/GenBank/DDBJ whole genome shotgun (WGS) entry which is preliminary data.</text>
</comment>
<protein>
    <recommendedName>
        <fullName evidence="2">dTDP-4-dehydrorhamnose reductase</fullName>
        <ecNumber evidence="2">1.1.1.133</ecNumber>
    </recommendedName>
</protein>
<dbReference type="Proteomes" id="UP000177026">
    <property type="component" value="Unassembled WGS sequence"/>
</dbReference>
<evidence type="ECO:0000313" key="5">
    <source>
        <dbReference type="Proteomes" id="UP000177026"/>
    </source>
</evidence>
<evidence type="ECO:0000313" key="4">
    <source>
        <dbReference type="EMBL" id="OGK17876.1"/>
    </source>
</evidence>
<gene>
    <name evidence="4" type="ORF">A2866_00470</name>
</gene>
<evidence type="ECO:0000256" key="1">
    <source>
        <dbReference type="ARBA" id="ARBA00010944"/>
    </source>
</evidence>
<keyword evidence="2" id="KW-0560">Oxidoreductase</keyword>
<accession>A0A1F7GGE8</accession>
<dbReference type="Gene3D" id="3.40.50.720">
    <property type="entry name" value="NAD(P)-binding Rossmann-like Domain"/>
    <property type="match status" value="1"/>
</dbReference>
<evidence type="ECO:0000256" key="2">
    <source>
        <dbReference type="RuleBase" id="RU364082"/>
    </source>
</evidence>